<proteinExistence type="predicted"/>
<gene>
    <name evidence="1" type="ORF">FHL15_009430</name>
</gene>
<accession>A0A553HP28</accession>
<protein>
    <submittedName>
        <fullName evidence="1">Uncharacterized protein</fullName>
    </submittedName>
</protein>
<dbReference type="EMBL" id="VFLP01000064">
    <property type="protein sequence ID" value="TRX89680.1"/>
    <property type="molecule type" value="Genomic_DNA"/>
</dbReference>
<organism evidence="1 2">
    <name type="scientific">Xylaria flabelliformis</name>
    <dbReference type="NCBI Taxonomy" id="2512241"/>
    <lineage>
        <taxon>Eukaryota</taxon>
        <taxon>Fungi</taxon>
        <taxon>Dikarya</taxon>
        <taxon>Ascomycota</taxon>
        <taxon>Pezizomycotina</taxon>
        <taxon>Sordariomycetes</taxon>
        <taxon>Xylariomycetidae</taxon>
        <taxon>Xylariales</taxon>
        <taxon>Xylariaceae</taxon>
        <taxon>Xylaria</taxon>
    </lineage>
</organism>
<comment type="caution">
    <text evidence="1">The sequence shown here is derived from an EMBL/GenBank/DDBJ whole genome shotgun (WGS) entry which is preliminary data.</text>
</comment>
<evidence type="ECO:0000313" key="1">
    <source>
        <dbReference type="EMBL" id="TRX89680.1"/>
    </source>
</evidence>
<sequence length="225" mass="23411">MKFVDKGDIINLTNLPSSSLAYQRGLQSGKVLRSPKTKSANMLSQILSLILLLALFGRAHTAPSSISLARTAEVCYDTETADLICYNPPDGDPQDVAIEDVAYIAACLRAYGAQIRTGRLFNMAAADAPDCGEWSVYVYGTALALAKHINSTVNTSVLFADIATTIDGCTNATPAQQAASLIGCGTSGGSFGIQVNTSNPAYTASTYPAGYTPGGMIIKIVASGA</sequence>
<evidence type="ECO:0000313" key="2">
    <source>
        <dbReference type="Proteomes" id="UP000319160"/>
    </source>
</evidence>
<dbReference type="Proteomes" id="UP000319160">
    <property type="component" value="Unassembled WGS sequence"/>
</dbReference>
<dbReference type="OrthoDB" id="3689965at2759"/>
<reference evidence="2" key="1">
    <citation type="submission" date="2019-06" db="EMBL/GenBank/DDBJ databases">
        <title>Draft genome sequence of the griseofulvin-producing fungus Xylaria cubensis strain G536.</title>
        <authorList>
            <person name="Mead M.E."/>
            <person name="Raja H.A."/>
            <person name="Steenwyk J.L."/>
            <person name="Knowles S.L."/>
            <person name="Oberlies N.H."/>
            <person name="Rokas A."/>
        </authorList>
    </citation>
    <scope>NUCLEOTIDE SEQUENCE [LARGE SCALE GENOMIC DNA]</scope>
    <source>
        <strain evidence="2">G536</strain>
    </source>
</reference>
<keyword evidence="2" id="KW-1185">Reference proteome</keyword>
<dbReference type="AlphaFoldDB" id="A0A553HP28"/>
<name>A0A553HP28_9PEZI</name>